<protein>
    <submittedName>
        <fullName evidence="2">Uncharacterized protein</fullName>
    </submittedName>
</protein>
<dbReference type="EMBL" id="BPRE01000019">
    <property type="protein sequence ID" value="GJE78047.1"/>
    <property type="molecule type" value="Genomic_DNA"/>
</dbReference>
<name>A0ABQ4V4G5_9HYPH</name>
<proteinExistence type="predicted"/>
<evidence type="ECO:0000256" key="1">
    <source>
        <dbReference type="SAM" id="MobiDB-lite"/>
    </source>
</evidence>
<reference evidence="2" key="2">
    <citation type="submission" date="2021-08" db="EMBL/GenBank/DDBJ databases">
        <authorList>
            <person name="Tani A."/>
            <person name="Ola A."/>
            <person name="Ogura Y."/>
            <person name="Katsura K."/>
            <person name="Hayashi T."/>
        </authorList>
    </citation>
    <scope>NUCLEOTIDE SEQUENCE</scope>
    <source>
        <strain evidence="2">DSM 14458</strain>
    </source>
</reference>
<gene>
    <name evidence="2" type="ORF">BGCPKDLD_4658</name>
</gene>
<accession>A0ABQ4V4G5</accession>
<comment type="caution">
    <text evidence="2">The sequence shown here is derived from an EMBL/GenBank/DDBJ whole genome shotgun (WGS) entry which is preliminary data.</text>
</comment>
<evidence type="ECO:0000313" key="3">
    <source>
        <dbReference type="Proteomes" id="UP001055093"/>
    </source>
</evidence>
<dbReference type="Proteomes" id="UP001055093">
    <property type="component" value="Unassembled WGS sequence"/>
</dbReference>
<feature type="region of interest" description="Disordered" evidence="1">
    <location>
        <begin position="1"/>
        <end position="32"/>
    </location>
</feature>
<evidence type="ECO:0000313" key="2">
    <source>
        <dbReference type="EMBL" id="GJE78047.1"/>
    </source>
</evidence>
<keyword evidence="3" id="KW-1185">Reference proteome</keyword>
<organism evidence="2 3">
    <name type="scientific">Methylorubrum suomiense</name>
    <dbReference type="NCBI Taxonomy" id="144191"/>
    <lineage>
        <taxon>Bacteria</taxon>
        <taxon>Pseudomonadati</taxon>
        <taxon>Pseudomonadota</taxon>
        <taxon>Alphaproteobacteria</taxon>
        <taxon>Hyphomicrobiales</taxon>
        <taxon>Methylobacteriaceae</taxon>
        <taxon>Methylorubrum</taxon>
    </lineage>
</organism>
<sequence length="32" mass="3472">MKRNLVSEEQIGGVMKEDEASAEVADLCPKHG</sequence>
<reference evidence="2" key="1">
    <citation type="journal article" date="2021" name="Front. Microbiol.">
        <title>Comprehensive Comparative Genomics and Phenotyping of Methylobacterium Species.</title>
        <authorList>
            <person name="Alessa O."/>
            <person name="Ogura Y."/>
            <person name="Fujitani Y."/>
            <person name="Takami H."/>
            <person name="Hayashi T."/>
            <person name="Sahin N."/>
            <person name="Tani A."/>
        </authorList>
    </citation>
    <scope>NUCLEOTIDE SEQUENCE</scope>
    <source>
        <strain evidence="2">DSM 14458</strain>
    </source>
</reference>